<reference evidence="1 2" key="1">
    <citation type="journal article" date="2021" name="Elife">
        <title>Chloroplast acquisition without the gene transfer in kleptoplastic sea slugs, Plakobranchus ocellatus.</title>
        <authorList>
            <person name="Maeda T."/>
            <person name="Takahashi S."/>
            <person name="Yoshida T."/>
            <person name="Shimamura S."/>
            <person name="Takaki Y."/>
            <person name="Nagai Y."/>
            <person name="Toyoda A."/>
            <person name="Suzuki Y."/>
            <person name="Arimoto A."/>
            <person name="Ishii H."/>
            <person name="Satoh N."/>
            <person name="Nishiyama T."/>
            <person name="Hasebe M."/>
            <person name="Maruyama T."/>
            <person name="Minagawa J."/>
            <person name="Obokata J."/>
            <person name="Shigenobu S."/>
        </authorList>
    </citation>
    <scope>NUCLEOTIDE SEQUENCE [LARGE SCALE GENOMIC DNA]</scope>
</reference>
<proteinExistence type="predicted"/>
<evidence type="ECO:0000313" key="1">
    <source>
        <dbReference type="EMBL" id="GFS27200.1"/>
    </source>
</evidence>
<name>A0AAV4JZR2_9GAST</name>
<gene>
    <name evidence="1" type="ORF">ElyMa_005245500</name>
</gene>
<organism evidence="1 2">
    <name type="scientific">Elysia marginata</name>
    <dbReference type="NCBI Taxonomy" id="1093978"/>
    <lineage>
        <taxon>Eukaryota</taxon>
        <taxon>Metazoa</taxon>
        <taxon>Spiralia</taxon>
        <taxon>Lophotrochozoa</taxon>
        <taxon>Mollusca</taxon>
        <taxon>Gastropoda</taxon>
        <taxon>Heterobranchia</taxon>
        <taxon>Euthyneura</taxon>
        <taxon>Panpulmonata</taxon>
        <taxon>Sacoglossa</taxon>
        <taxon>Placobranchoidea</taxon>
        <taxon>Plakobranchidae</taxon>
        <taxon>Elysia</taxon>
    </lineage>
</organism>
<keyword evidence="2" id="KW-1185">Reference proteome</keyword>
<dbReference type="EMBL" id="BMAT01010461">
    <property type="protein sequence ID" value="GFS27200.1"/>
    <property type="molecule type" value="Genomic_DNA"/>
</dbReference>
<dbReference type="Proteomes" id="UP000762676">
    <property type="component" value="Unassembled WGS sequence"/>
</dbReference>
<accession>A0AAV4JZR2</accession>
<dbReference type="AlphaFoldDB" id="A0AAV4JZR2"/>
<sequence>MVDSRPNSQQGRESMHCIQERKIHLKFKKVDNVGPLKGLLLCQVRSVSREGGWDFSPWVSSTSKGKIRQRRGIVENVNDEQLKQKLSGIQGEKTKYRDIITLESPLGMEVPMKIVKAVTSGSPLGMGMSLKNRQTGASESQPIVEVLVQSLKSGSVYSSAKKQQILTGMIRFVGEV</sequence>
<evidence type="ECO:0000313" key="2">
    <source>
        <dbReference type="Proteomes" id="UP000762676"/>
    </source>
</evidence>
<protein>
    <submittedName>
        <fullName evidence="1">Uncharacterized protein</fullName>
    </submittedName>
</protein>
<comment type="caution">
    <text evidence="1">The sequence shown here is derived from an EMBL/GenBank/DDBJ whole genome shotgun (WGS) entry which is preliminary data.</text>
</comment>